<dbReference type="GO" id="GO:0009055">
    <property type="term" value="F:electron transfer activity"/>
    <property type="evidence" value="ECO:0007669"/>
    <property type="project" value="InterPro"/>
</dbReference>
<dbReference type="GO" id="GO:0020037">
    <property type="term" value="F:heme binding"/>
    <property type="evidence" value="ECO:0007669"/>
    <property type="project" value="InterPro"/>
</dbReference>
<sequence length="132" mass="13282">MQVRSPNKWVLGLAVIALTISLAACGGNANKGTNNAGTGNNAQNPGNEGNAGNGATVDTAAAEEVYKKSCIGCHAADLAGGVGPNLQKVGSEMTADQIEDTIVNGKGGMPAFKGQLTDEEINSLVGWLAAKK</sequence>
<keyword evidence="1" id="KW-0813">Transport</keyword>
<feature type="binding site" description="axial binding residue" evidence="7">
    <location>
        <position position="74"/>
    </location>
    <ligand>
        <name>heme c</name>
        <dbReference type="ChEBI" id="CHEBI:61717"/>
    </ligand>
    <ligandPart>
        <name>Fe</name>
        <dbReference type="ChEBI" id="CHEBI:18248"/>
    </ligandPart>
</feature>
<dbReference type="GO" id="GO:0016020">
    <property type="term" value="C:membrane"/>
    <property type="evidence" value="ECO:0007669"/>
    <property type="project" value="InterPro"/>
</dbReference>
<dbReference type="PIRSF" id="PIRSF000025">
    <property type="entry name" value="Cytc_Bsub_c550"/>
    <property type="match status" value="1"/>
</dbReference>
<evidence type="ECO:0000256" key="8">
    <source>
        <dbReference type="SAM" id="MobiDB-lite"/>
    </source>
</evidence>
<evidence type="ECO:0000313" key="11">
    <source>
        <dbReference type="EMBL" id="GBG10740.1"/>
    </source>
</evidence>
<dbReference type="InterPro" id="IPR009056">
    <property type="entry name" value="Cyt_c-like_dom"/>
</dbReference>
<comment type="caution">
    <text evidence="11">The sequence shown here is derived from an EMBL/GenBank/DDBJ whole genome shotgun (WGS) entry which is preliminary data.</text>
</comment>
<feature type="binding site" description="covalent" evidence="6">
    <location>
        <position position="70"/>
    </location>
    <ligand>
        <name>heme c</name>
        <dbReference type="ChEBI" id="CHEBI:61717"/>
    </ligand>
</feature>
<dbReference type="PRINTS" id="PR00605">
    <property type="entry name" value="CYTCHROMECIC"/>
</dbReference>
<feature type="domain" description="Cytochrome c" evidence="10">
    <location>
        <begin position="57"/>
        <end position="132"/>
    </location>
</feature>
<dbReference type="PANTHER" id="PTHR37823:SF4">
    <property type="entry name" value="MENAQUINOL-CYTOCHROME C REDUCTASE CYTOCHROME B_C SUBUNIT"/>
    <property type="match status" value="1"/>
</dbReference>
<evidence type="ECO:0000256" key="2">
    <source>
        <dbReference type="ARBA" id="ARBA00022617"/>
    </source>
</evidence>
<evidence type="ECO:0000313" key="12">
    <source>
        <dbReference type="Proteomes" id="UP000245202"/>
    </source>
</evidence>
<evidence type="ECO:0000256" key="9">
    <source>
        <dbReference type="SAM" id="SignalP"/>
    </source>
</evidence>
<dbReference type="EMBL" id="BDQX01000356">
    <property type="protein sequence ID" value="GBG10740.1"/>
    <property type="molecule type" value="Genomic_DNA"/>
</dbReference>
<evidence type="ECO:0000259" key="10">
    <source>
        <dbReference type="PROSITE" id="PS51007"/>
    </source>
</evidence>
<reference evidence="11 12" key="1">
    <citation type="submission" date="2017-08" db="EMBL/GenBank/DDBJ databases">
        <title>Substantial Increase in Enzyme Production by Combined Drug-Resistance Mutations in Paenibacillus agaridevorans.</title>
        <authorList>
            <person name="Tanaka Y."/>
            <person name="Funane K."/>
            <person name="Hosaka T."/>
            <person name="Shiwa Y."/>
            <person name="Fujita N."/>
            <person name="Miyazaki T."/>
            <person name="Yoshikawa H."/>
            <person name="Murakami K."/>
            <person name="Kasahara K."/>
            <person name="Inaoka T."/>
            <person name="Hiraga Y."/>
            <person name="Ochi K."/>
        </authorList>
    </citation>
    <scope>NUCLEOTIDE SEQUENCE [LARGE SCALE GENOMIC DNA]</scope>
    <source>
        <strain evidence="11 12">T-3040</strain>
    </source>
</reference>
<comment type="PTM">
    <text evidence="6">Binds 1 heme c group covalently per subunit.</text>
</comment>
<dbReference type="Pfam" id="PF13442">
    <property type="entry name" value="Cytochrome_CBB3"/>
    <property type="match status" value="1"/>
</dbReference>
<dbReference type="Gene3D" id="1.10.760.10">
    <property type="entry name" value="Cytochrome c-like domain"/>
    <property type="match status" value="1"/>
</dbReference>
<evidence type="ECO:0000256" key="4">
    <source>
        <dbReference type="ARBA" id="ARBA00022982"/>
    </source>
</evidence>
<evidence type="ECO:0000256" key="7">
    <source>
        <dbReference type="PIRSR" id="PIRSR000025-2"/>
    </source>
</evidence>
<keyword evidence="2 6" id="KW-0349">Heme</keyword>
<name>A0A2R5EVP1_9BACL</name>
<organism evidence="11 12">
    <name type="scientific">Paenibacillus agaridevorans</name>
    <dbReference type="NCBI Taxonomy" id="171404"/>
    <lineage>
        <taxon>Bacteria</taxon>
        <taxon>Bacillati</taxon>
        <taxon>Bacillota</taxon>
        <taxon>Bacilli</taxon>
        <taxon>Bacillales</taxon>
        <taxon>Paenibacillaceae</taxon>
        <taxon>Paenibacillus</taxon>
    </lineage>
</organism>
<evidence type="ECO:0000256" key="5">
    <source>
        <dbReference type="ARBA" id="ARBA00023004"/>
    </source>
</evidence>
<feature type="chain" id="PRO_5039641757" description="Cytochrome c domain-containing protein" evidence="9">
    <location>
        <begin position="24"/>
        <end position="132"/>
    </location>
</feature>
<evidence type="ECO:0000256" key="6">
    <source>
        <dbReference type="PIRSR" id="PIRSR000025-1"/>
    </source>
</evidence>
<dbReference type="PANTHER" id="PTHR37823">
    <property type="entry name" value="CYTOCHROME C-553-LIKE"/>
    <property type="match status" value="1"/>
</dbReference>
<dbReference type="SUPFAM" id="SSF46626">
    <property type="entry name" value="Cytochrome c"/>
    <property type="match status" value="1"/>
</dbReference>
<dbReference type="InterPro" id="IPR051811">
    <property type="entry name" value="Cytochrome_c550/c551-like"/>
</dbReference>
<dbReference type="InterPro" id="IPR012218">
    <property type="entry name" value="Cyt_c_BACSU-c550-type"/>
</dbReference>
<dbReference type="PROSITE" id="PS51007">
    <property type="entry name" value="CYTC"/>
    <property type="match status" value="1"/>
</dbReference>
<keyword evidence="9" id="KW-0732">Signal</keyword>
<keyword evidence="12" id="KW-1185">Reference proteome</keyword>
<keyword evidence="3 7" id="KW-0479">Metal-binding</keyword>
<protein>
    <recommendedName>
        <fullName evidence="10">Cytochrome c domain-containing protein</fullName>
    </recommendedName>
</protein>
<proteinExistence type="predicted"/>
<dbReference type="PROSITE" id="PS51257">
    <property type="entry name" value="PROKAR_LIPOPROTEIN"/>
    <property type="match status" value="1"/>
</dbReference>
<dbReference type="Proteomes" id="UP000245202">
    <property type="component" value="Unassembled WGS sequence"/>
</dbReference>
<feature type="signal peptide" evidence="9">
    <location>
        <begin position="1"/>
        <end position="23"/>
    </location>
</feature>
<feature type="region of interest" description="Disordered" evidence="8">
    <location>
        <begin position="35"/>
        <end position="55"/>
    </location>
</feature>
<keyword evidence="4" id="KW-0249">Electron transport</keyword>
<keyword evidence="5 7" id="KW-0408">Iron</keyword>
<gene>
    <name evidence="11" type="ORF">PAT3040_05502</name>
</gene>
<dbReference type="AlphaFoldDB" id="A0A2R5EVP1"/>
<feature type="binding site" description="covalent" evidence="6">
    <location>
        <position position="73"/>
    </location>
    <ligand>
        <name>heme c</name>
        <dbReference type="ChEBI" id="CHEBI:61717"/>
    </ligand>
</feature>
<accession>A0A2R5EVP1</accession>
<dbReference type="InterPro" id="IPR036909">
    <property type="entry name" value="Cyt_c-like_dom_sf"/>
</dbReference>
<evidence type="ECO:0000256" key="1">
    <source>
        <dbReference type="ARBA" id="ARBA00022448"/>
    </source>
</evidence>
<dbReference type="GO" id="GO:0005506">
    <property type="term" value="F:iron ion binding"/>
    <property type="evidence" value="ECO:0007669"/>
    <property type="project" value="InterPro"/>
</dbReference>
<feature type="binding site" description="axial binding residue" evidence="7">
    <location>
        <position position="109"/>
    </location>
    <ligand>
        <name>heme c</name>
        <dbReference type="ChEBI" id="CHEBI:61717"/>
    </ligand>
    <ligandPart>
        <name>Fe</name>
        <dbReference type="ChEBI" id="CHEBI:18248"/>
    </ligandPart>
</feature>
<dbReference type="InterPro" id="IPR008168">
    <property type="entry name" value="Cyt_C_IC"/>
</dbReference>
<evidence type="ECO:0000256" key="3">
    <source>
        <dbReference type="ARBA" id="ARBA00022723"/>
    </source>
</evidence>